<evidence type="ECO:0000313" key="2">
    <source>
        <dbReference type="Proteomes" id="UP001439875"/>
    </source>
</evidence>
<organism evidence="1 2">
    <name type="scientific">Robertmurraya yapensis</name>
    <name type="common">ex Hitch et al 2024</name>
    <dbReference type="NCBI Taxonomy" id="3133160"/>
    <lineage>
        <taxon>Bacteria</taxon>
        <taxon>Bacillati</taxon>
        <taxon>Bacillota</taxon>
        <taxon>Bacilli</taxon>
        <taxon>Bacillales</taxon>
        <taxon>Bacillaceae</taxon>
        <taxon>Robertmurraya</taxon>
    </lineage>
</organism>
<evidence type="ECO:0000313" key="1">
    <source>
        <dbReference type="EMBL" id="MEQ2526622.1"/>
    </source>
</evidence>
<gene>
    <name evidence="1" type="ORF">WMO40_07910</name>
</gene>
<name>A0ACC6S9E7_9BACI</name>
<comment type="caution">
    <text evidence="1">The sequence shown here is derived from an EMBL/GenBank/DDBJ whole genome shotgun (WGS) entry which is preliminary data.</text>
</comment>
<sequence length="266" mass="30493">MIEITEINEVTCVKGTTQQGSMDVYVFLVDGLLVDTGPGSLLPELIPFFETSDFDKVIVTHHHEDHTGGAKWIQDHMEVPIFIHPLAVDLCSSDAEYPIYRKIVWGERKAFQAEPITNTFQSRSYKWEAIHIPGHAFDHLAYLNQNTGVLFSGDLYVTPRPKLLLSFESVPVIMESIRKVLTYDFAEIYCCHAGYVANGKEMLKKKLDYMENKSGEIIHLFNLGLTIEEIREKLLPSRHPIIQFSNHEWDTLHFITSVIAHYEKTK</sequence>
<keyword evidence="2" id="KW-1185">Reference proteome</keyword>
<accession>A0ACC6S9E7</accession>
<dbReference type="EMBL" id="JBBMEW010000004">
    <property type="protein sequence ID" value="MEQ2526622.1"/>
    <property type="molecule type" value="Genomic_DNA"/>
</dbReference>
<dbReference type="Proteomes" id="UP001439875">
    <property type="component" value="Unassembled WGS sequence"/>
</dbReference>
<proteinExistence type="predicted"/>
<protein>
    <submittedName>
        <fullName evidence="1">MBL fold metallo-hydrolase</fullName>
    </submittedName>
</protein>
<reference evidence="1" key="1">
    <citation type="submission" date="2024-03" db="EMBL/GenBank/DDBJ databases">
        <title>Human intestinal bacterial collection.</title>
        <authorList>
            <person name="Pauvert C."/>
            <person name="Hitch T.C.A."/>
            <person name="Clavel T."/>
        </authorList>
    </citation>
    <scope>NUCLEOTIDE SEQUENCE</scope>
    <source>
        <strain evidence="1">CLA-AA-H227</strain>
    </source>
</reference>